<feature type="domain" description="C2H2-type" evidence="11">
    <location>
        <begin position="556"/>
        <end position="583"/>
    </location>
</feature>
<dbReference type="GO" id="GO:0003700">
    <property type="term" value="F:DNA-binding transcription factor activity"/>
    <property type="evidence" value="ECO:0007669"/>
    <property type="project" value="TreeGrafter"/>
</dbReference>
<dbReference type="Bgee" id="ENSLACG00000002087">
    <property type="expression patterns" value="Expressed in muscle tissue and 3 other cell types or tissues"/>
</dbReference>
<evidence type="ECO:0000256" key="1">
    <source>
        <dbReference type="ARBA" id="ARBA00004123"/>
    </source>
</evidence>
<dbReference type="GO" id="GO:0005634">
    <property type="term" value="C:nucleus"/>
    <property type="evidence" value="ECO:0007669"/>
    <property type="project" value="UniProtKB-SubCell"/>
</dbReference>
<organism evidence="12 13">
    <name type="scientific">Latimeria chalumnae</name>
    <name type="common">Coelacanth</name>
    <dbReference type="NCBI Taxonomy" id="7897"/>
    <lineage>
        <taxon>Eukaryota</taxon>
        <taxon>Metazoa</taxon>
        <taxon>Chordata</taxon>
        <taxon>Craniata</taxon>
        <taxon>Vertebrata</taxon>
        <taxon>Euteleostomi</taxon>
        <taxon>Coelacanthiformes</taxon>
        <taxon>Coelacanthidae</taxon>
        <taxon>Latimeria</taxon>
    </lineage>
</organism>
<reference evidence="12" key="3">
    <citation type="submission" date="2025-09" db="UniProtKB">
        <authorList>
            <consortium name="Ensembl"/>
        </authorList>
    </citation>
    <scope>IDENTIFICATION</scope>
</reference>
<dbReference type="GO" id="GO:0006357">
    <property type="term" value="P:regulation of transcription by RNA polymerase II"/>
    <property type="evidence" value="ECO:0007669"/>
    <property type="project" value="TreeGrafter"/>
</dbReference>
<reference evidence="12" key="2">
    <citation type="submission" date="2025-08" db="UniProtKB">
        <authorList>
            <consortium name="Ensembl"/>
        </authorList>
    </citation>
    <scope>IDENTIFICATION</scope>
</reference>
<reference evidence="13" key="1">
    <citation type="submission" date="2011-08" db="EMBL/GenBank/DDBJ databases">
        <title>The draft genome of Latimeria chalumnae.</title>
        <authorList>
            <person name="Di Palma F."/>
            <person name="Alfoldi J."/>
            <person name="Johnson J."/>
            <person name="Berlin A."/>
            <person name="Gnerre S."/>
            <person name="Jaffe D."/>
            <person name="MacCallum I."/>
            <person name="Young S."/>
            <person name="Walker B.J."/>
            <person name="Lander E."/>
            <person name="Lindblad-Toh K."/>
        </authorList>
    </citation>
    <scope>NUCLEOTIDE SEQUENCE [LARGE SCALE GENOMIC DNA]</scope>
    <source>
        <strain evidence="13">Wild caught</strain>
    </source>
</reference>
<sequence length="779" mass="88831">MTRTRRRGAEISPGRMEKCFQAEEAKALPVPQAELAICSQVKTRNAVANLKPLKKERTLHDVEIGLELEEPEGEEAFPLPVHESTNIKDEKRSVLPRKNMDGDVGETTFSFCSGAPHASWQQPIQHERQRGYAGNELYICTSCGKSFTALLSDFKTQAQIRKYAARNLFDCSECQCQFLGKDDLQKPKGDHQSKTKVSKGFQNCRQPSDFMKTQEPIGEKIRNQPECWKSATRCGLQPVPAGTKLCTSAKGEDLSGQRPFRGLQQEVCSDGKPYECTDRGQSFGHLVKLNRDQKIPLGGKPHLCAGWERNFQEPGSFKKQHHLHAVGMLYERTHCGKSLSPSADTIKRPQVHTGKEMYKYTERGESFGQLGSLNAHHLYSRKRPHGYSECGMNFSVLGTLGMHWQQRNSARKPGRQVDCGRTVNQSSNANRHQQVHAGQKPYKYSNCEKHFKMPVYLDTPWQPRVGGKAYKCMKCRRCFFRLGSLKIHEWLHKEEKDKAYRCVECGKSFSKPLGLRNHQRVHAGGKLCECAECGKSFRRPSSLFKHQRLHTGKKPYTCTECGKSFSQLGRLYAHFQIHRGEKPWECTECEKSFTTQGTLTVHQRLHTGEKPYKCTECGKSFSQSSNLNRHQQIHTGEKPYKCTECGKSFLQSSDLKKHHRFHTGEKPYKCGECGKCFKDSSCLRKHERTHTGEKPYPCTFCGKNFSQSSGLRNHQRIHTGEKPYQCADCGKCFRKSSCLCKHQRIHTGEKPYQCTECGKRFGGPSNLKRHQQIHRREKV</sequence>
<dbReference type="FunFam" id="3.30.160.60:FF:000139">
    <property type="entry name" value="zinc finger protein 1 homolog"/>
    <property type="match status" value="1"/>
</dbReference>
<dbReference type="Proteomes" id="UP000008672">
    <property type="component" value="Unassembled WGS sequence"/>
</dbReference>
<feature type="domain" description="C2H2-type" evidence="11">
    <location>
        <begin position="668"/>
        <end position="695"/>
    </location>
</feature>
<dbReference type="eggNOG" id="KOG1721">
    <property type="taxonomic scope" value="Eukaryota"/>
</dbReference>
<evidence type="ECO:0000256" key="3">
    <source>
        <dbReference type="ARBA" id="ARBA00022723"/>
    </source>
</evidence>
<dbReference type="HOGENOM" id="CLU_359382_0_0_1"/>
<dbReference type="EMBL" id="AFYH01137829">
    <property type="status" value="NOT_ANNOTATED_CDS"/>
    <property type="molecule type" value="Genomic_DNA"/>
</dbReference>
<name>H2ZY67_LATCH</name>
<keyword evidence="13" id="KW-1185">Reference proteome</keyword>
<keyword evidence="7" id="KW-0805">Transcription regulation</keyword>
<dbReference type="Ensembl" id="ENSLACT00000002356.1">
    <property type="protein sequence ID" value="ENSLACP00000002338.1"/>
    <property type="gene ID" value="ENSLACG00000002087.1"/>
</dbReference>
<dbReference type="InterPro" id="IPR036236">
    <property type="entry name" value="Znf_C2H2_sf"/>
</dbReference>
<keyword evidence="3" id="KW-0479">Metal-binding</keyword>
<comment type="similarity">
    <text evidence="2">Belongs to the krueppel C2H2-type zinc-finger protein family.</text>
</comment>
<dbReference type="GO" id="GO:0008270">
    <property type="term" value="F:zinc ion binding"/>
    <property type="evidence" value="ECO:0007669"/>
    <property type="project" value="UniProtKB-KW"/>
</dbReference>
<keyword evidence="4" id="KW-0677">Repeat</keyword>
<dbReference type="Pfam" id="PF00096">
    <property type="entry name" value="zf-C2H2"/>
    <property type="match status" value="10"/>
</dbReference>
<evidence type="ECO:0000256" key="9">
    <source>
        <dbReference type="ARBA" id="ARBA00023242"/>
    </source>
</evidence>
<evidence type="ECO:0000256" key="2">
    <source>
        <dbReference type="ARBA" id="ARBA00006991"/>
    </source>
</evidence>
<dbReference type="GeneTree" id="ENSGT00940000162179"/>
<dbReference type="AlphaFoldDB" id="H2ZY67"/>
<evidence type="ECO:0000256" key="10">
    <source>
        <dbReference type="PROSITE-ProRule" id="PRU00042"/>
    </source>
</evidence>
<dbReference type="InterPro" id="IPR050589">
    <property type="entry name" value="Ikaros_C2H2-ZF"/>
</dbReference>
<feature type="domain" description="C2H2-type" evidence="11">
    <location>
        <begin position="528"/>
        <end position="555"/>
    </location>
</feature>
<dbReference type="PROSITE" id="PS50157">
    <property type="entry name" value="ZINC_FINGER_C2H2_2"/>
    <property type="match status" value="12"/>
</dbReference>
<feature type="domain" description="C2H2-type" evidence="11">
    <location>
        <begin position="418"/>
        <end position="441"/>
    </location>
</feature>
<dbReference type="FunFam" id="3.30.160.60:FF:000557">
    <property type="entry name" value="zinc finger and SCAN domain-containing protein 29"/>
    <property type="match status" value="1"/>
</dbReference>
<keyword evidence="5 10" id="KW-0863">Zinc-finger</keyword>
<dbReference type="SUPFAM" id="SSF57667">
    <property type="entry name" value="beta-beta-alpha zinc fingers"/>
    <property type="match status" value="7"/>
</dbReference>
<evidence type="ECO:0000256" key="7">
    <source>
        <dbReference type="ARBA" id="ARBA00023015"/>
    </source>
</evidence>
<feature type="domain" description="C2H2-type" evidence="11">
    <location>
        <begin position="724"/>
        <end position="751"/>
    </location>
</feature>
<evidence type="ECO:0000256" key="6">
    <source>
        <dbReference type="ARBA" id="ARBA00022833"/>
    </source>
</evidence>
<dbReference type="EMBL" id="AFYH01137828">
    <property type="status" value="NOT_ANNOTATED_CDS"/>
    <property type="molecule type" value="Genomic_DNA"/>
</dbReference>
<dbReference type="PANTHER" id="PTHR24404:SF100">
    <property type="entry name" value="ZINC FINGER PROTEIN 501"/>
    <property type="match status" value="1"/>
</dbReference>
<feature type="domain" description="C2H2-type" evidence="11">
    <location>
        <begin position="696"/>
        <end position="723"/>
    </location>
</feature>
<dbReference type="FunFam" id="3.30.160.60:FF:002343">
    <property type="entry name" value="Zinc finger protein 33A"/>
    <property type="match status" value="4"/>
</dbReference>
<dbReference type="FunFam" id="3.30.160.60:FF:002861">
    <property type="match status" value="1"/>
</dbReference>
<dbReference type="FunFam" id="3.30.160.60:FF:001297">
    <property type="entry name" value="Zinc finger and SCAN domain-containing protein 2"/>
    <property type="match status" value="1"/>
</dbReference>
<feature type="domain" description="C2H2-type" evidence="11">
    <location>
        <begin position="584"/>
        <end position="611"/>
    </location>
</feature>
<keyword evidence="8" id="KW-0238">DNA-binding</keyword>
<evidence type="ECO:0000313" key="13">
    <source>
        <dbReference type="Proteomes" id="UP000008672"/>
    </source>
</evidence>
<dbReference type="PANTHER" id="PTHR24404">
    <property type="entry name" value="ZINC FINGER PROTEIN"/>
    <property type="match status" value="1"/>
</dbReference>
<protein>
    <recommendedName>
        <fullName evidence="11">C2H2-type domain-containing protein</fullName>
    </recommendedName>
</protein>
<evidence type="ECO:0000259" key="11">
    <source>
        <dbReference type="PROSITE" id="PS50157"/>
    </source>
</evidence>
<evidence type="ECO:0000256" key="4">
    <source>
        <dbReference type="ARBA" id="ARBA00022737"/>
    </source>
</evidence>
<dbReference type="InterPro" id="IPR013087">
    <property type="entry name" value="Znf_C2H2_type"/>
</dbReference>
<dbReference type="FunFam" id="3.30.160.60:FF:000690">
    <property type="entry name" value="Zinc finger protein 354C"/>
    <property type="match status" value="1"/>
</dbReference>
<proteinExistence type="inferred from homology"/>
<feature type="domain" description="C2H2-type" evidence="11">
    <location>
        <begin position="640"/>
        <end position="667"/>
    </location>
</feature>
<keyword evidence="9" id="KW-0539">Nucleus</keyword>
<accession>H2ZY67</accession>
<feature type="domain" description="C2H2-type" evidence="11">
    <location>
        <begin position="612"/>
        <end position="639"/>
    </location>
</feature>
<feature type="domain" description="C2H2-type" evidence="11">
    <location>
        <begin position="500"/>
        <end position="527"/>
    </location>
</feature>
<dbReference type="FunFam" id="3.30.160.60:FF:001530">
    <property type="entry name" value="Zinc finger protein 268"/>
    <property type="match status" value="1"/>
</dbReference>
<feature type="domain" description="C2H2-type" evidence="11">
    <location>
        <begin position="752"/>
        <end position="779"/>
    </location>
</feature>
<comment type="subcellular location">
    <subcellularLocation>
        <location evidence="1">Nucleus</location>
    </subcellularLocation>
</comment>
<keyword evidence="7" id="KW-0804">Transcription</keyword>
<dbReference type="PROSITE" id="PS00028">
    <property type="entry name" value="ZINC_FINGER_C2H2_1"/>
    <property type="match status" value="11"/>
</dbReference>
<evidence type="ECO:0000256" key="5">
    <source>
        <dbReference type="ARBA" id="ARBA00022771"/>
    </source>
</evidence>
<dbReference type="Gene3D" id="3.30.160.60">
    <property type="entry name" value="Classic Zinc Finger"/>
    <property type="match status" value="12"/>
</dbReference>
<evidence type="ECO:0000256" key="8">
    <source>
        <dbReference type="ARBA" id="ARBA00023125"/>
    </source>
</evidence>
<keyword evidence="6" id="KW-0862">Zinc</keyword>
<evidence type="ECO:0000313" key="12">
    <source>
        <dbReference type="Ensembl" id="ENSLACP00000002338.1"/>
    </source>
</evidence>
<feature type="domain" description="C2H2-type" evidence="11">
    <location>
        <begin position="470"/>
        <end position="497"/>
    </location>
</feature>
<dbReference type="SMART" id="SM00355">
    <property type="entry name" value="ZnF_C2H2"/>
    <property type="match status" value="12"/>
</dbReference>
<dbReference type="GO" id="GO:0000978">
    <property type="term" value="F:RNA polymerase II cis-regulatory region sequence-specific DNA binding"/>
    <property type="evidence" value="ECO:0007669"/>
    <property type="project" value="TreeGrafter"/>
</dbReference>
<dbReference type="InParanoid" id="H2ZY67"/>
<gene>
    <name evidence="12" type="primary">LOC102365853</name>
</gene>